<dbReference type="SMART" id="SM00436">
    <property type="entry name" value="TOP1Bc"/>
    <property type="match status" value="1"/>
</dbReference>
<dbReference type="InterPro" id="IPR006171">
    <property type="entry name" value="TOPRIM_dom"/>
</dbReference>
<comment type="similarity">
    <text evidence="2 8">Belongs to the type IA topoisomerase family.</text>
</comment>
<evidence type="ECO:0000313" key="12">
    <source>
        <dbReference type="EMBL" id="KLD64344.1"/>
    </source>
</evidence>
<feature type="domain" description="Toprim" evidence="10">
    <location>
        <begin position="3"/>
        <end position="113"/>
    </location>
</feature>
<feature type="site" description="Interaction with DNA" evidence="8">
    <location>
        <position position="509"/>
    </location>
</feature>
<keyword evidence="6 8" id="KW-0238">DNA-binding</keyword>
<dbReference type="PROSITE" id="PS52039">
    <property type="entry name" value="TOPO_IA_2"/>
    <property type="match status" value="1"/>
</dbReference>
<feature type="site" description="Interaction with DNA" evidence="8">
    <location>
        <position position="144"/>
    </location>
</feature>
<dbReference type="Gene3D" id="1.10.290.10">
    <property type="entry name" value="Topoisomerase I, domain 4"/>
    <property type="match status" value="1"/>
</dbReference>
<dbReference type="InterPro" id="IPR013826">
    <property type="entry name" value="Topo_IA_cen_sub3"/>
</dbReference>
<dbReference type="InterPro" id="IPR013497">
    <property type="entry name" value="Topo_IA_cen"/>
</dbReference>
<feature type="region of interest" description="Disordered" evidence="9">
    <location>
        <begin position="776"/>
        <end position="843"/>
    </location>
</feature>
<dbReference type="InterPro" id="IPR023406">
    <property type="entry name" value="Topo_IA_AS"/>
</dbReference>
<evidence type="ECO:0000256" key="2">
    <source>
        <dbReference type="ARBA" id="ARBA00009446"/>
    </source>
</evidence>
<feature type="site" description="Interaction with DNA" evidence="8">
    <location>
        <position position="33"/>
    </location>
</feature>
<comment type="catalytic activity">
    <reaction evidence="1 8">
        <text>ATP-independent breakage of single-stranded DNA, followed by passage and rejoining.</text>
        <dbReference type="EC" id="5.6.2.1"/>
    </reaction>
</comment>
<evidence type="ECO:0000256" key="7">
    <source>
        <dbReference type="ARBA" id="ARBA00023235"/>
    </source>
</evidence>
<protein>
    <recommendedName>
        <fullName evidence="8">DNA topoisomerase 1</fullName>
        <ecNumber evidence="8">5.6.2.1</ecNumber>
    </recommendedName>
    <alternativeName>
        <fullName evidence="8">DNA topoisomerase I</fullName>
    </alternativeName>
</protein>
<dbReference type="InterPro" id="IPR034149">
    <property type="entry name" value="TOPRIM_TopoI"/>
</dbReference>
<dbReference type="PROSITE" id="PS00396">
    <property type="entry name" value="TOPO_IA_1"/>
    <property type="match status" value="1"/>
</dbReference>
<feature type="region of interest" description="Disordered" evidence="9">
    <location>
        <begin position="245"/>
        <end position="272"/>
    </location>
</feature>
<evidence type="ECO:0000256" key="6">
    <source>
        <dbReference type="ARBA" id="ARBA00023125"/>
    </source>
</evidence>
<dbReference type="InterPro" id="IPR013825">
    <property type="entry name" value="Topo_IA_cen_sub2"/>
</dbReference>
<dbReference type="PANTHER" id="PTHR42785:SF1">
    <property type="entry name" value="DNA TOPOISOMERASE"/>
    <property type="match status" value="1"/>
</dbReference>
<dbReference type="PRINTS" id="PR00417">
    <property type="entry name" value="PRTPISMRASEI"/>
</dbReference>
<dbReference type="OrthoDB" id="9804262at2"/>
<feature type="site" description="Interaction with DNA" evidence="8">
    <location>
        <position position="143"/>
    </location>
</feature>
<dbReference type="HAMAP" id="MF_00952">
    <property type="entry name" value="Topoisom_1_prok"/>
    <property type="match status" value="1"/>
</dbReference>
<evidence type="ECO:0000256" key="1">
    <source>
        <dbReference type="ARBA" id="ARBA00000213"/>
    </source>
</evidence>
<feature type="site" description="Interaction with DNA" evidence="8">
    <location>
        <position position="310"/>
    </location>
</feature>
<keyword evidence="4" id="KW-0460">Magnesium</keyword>
<feature type="region of interest" description="Interaction with DNA" evidence="8">
    <location>
        <begin position="167"/>
        <end position="172"/>
    </location>
</feature>
<gene>
    <name evidence="8" type="primary">topA</name>
    <name evidence="12" type="ORF">Y882_07225</name>
</gene>
<comment type="caution">
    <text evidence="8">Lacks conserved residue(s) required for the propagation of feature annotation.</text>
</comment>
<evidence type="ECO:0000259" key="11">
    <source>
        <dbReference type="PROSITE" id="PS52039"/>
    </source>
</evidence>
<dbReference type="EC" id="5.6.2.1" evidence="8"/>
<dbReference type="NCBIfam" id="NF006451">
    <property type="entry name" value="PRK08780.1"/>
    <property type="match status" value="1"/>
</dbReference>
<dbReference type="SMART" id="SM00437">
    <property type="entry name" value="TOP1Ac"/>
    <property type="match status" value="1"/>
</dbReference>
<dbReference type="InterPro" id="IPR023405">
    <property type="entry name" value="Topo_IA_core_domain"/>
</dbReference>
<feature type="site" description="Interaction with DNA" evidence="8">
    <location>
        <position position="147"/>
    </location>
</feature>
<feature type="domain" description="Topo IA-type catalytic" evidence="11">
    <location>
        <begin position="133"/>
        <end position="577"/>
    </location>
</feature>
<dbReference type="EMBL" id="JPLA01000019">
    <property type="protein sequence ID" value="KLD64344.1"/>
    <property type="molecule type" value="Genomic_DNA"/>
</dbReference>
<dbReference type="Gene3D" id="1.10.460.10">
    <property type="entry name" value="Topoisomerase I, domain 2"/>
    <property type="match status" value="1"/>
</dbReference>
<evidence type="ECO:0000256" key="5">
    <source>
        <dbReference type="ARBA" id="ARBA00023029"/>
    </source>
</evidence>
<dbReference type="RefSeq" id="WP_046971205.1">
    <property type="nucleotide sequence ID" value="NZ_JPLA01000019.1"/>
</dbReference>
<comment type="subunit">
    <text evidence="8">Monomer.</text>
</comment>
<dbReference type="GO" id="GO:0003677">
    <property type="term" value="F:DNA binding"/>
    <property type="evidence" value="ECO:0007669"/>
    <property type="project" value="UniProtKB-KW"/>
</dbReference>
<feature type="site" description="Interaction with DNA" evidence="8">
    <location>
        <position position="159"/>
    </location>
</feature>
<feature type="compositionally biased region" description="Basic residues" evidence="9">
    <location>
        <begin position="796"/>
        <end position="836"/>
    </location>
</feature>
<comment type="function">
    <text evidence="8">Releases the supercoiling and torsional tension of DNA, which is introduced during the DNA replication and transcription, by transiently cleaving and rejoining one strand of the DNA duplex. Introduces a single-strand break via transesterification at a target site in duplex DNA. The scissile phosphodiester is attacked by the catalytic tyrosine of the enzyme, resulting in the formation of a DNA-(5'-phosphotyrosyl)-enzyme intermediate and the expulsion of a 3'-OH DNA strand. The free DNA strand then undergoes passage around the unbroken strand, thus removing DNA supercoils. Finally, in the religation step, the DNA 3'-OH attacks the covalent intermediate to expel the active-site tyrosine and restore the DNA phosphodiester backbone.</text>
</comment>
<dbReference type="AlphaFoldDB" id="A0A0G9H549"/>
<comment type="caution">
    <text evidence="12">The sequence shown here is derived from an EMBL/GenBank/DDBJ whole genome shotgun (WGS) entry which is preliminary data.</text>
</comment>
<dbReference type="PATRIC" id="fig|1440762.4.peg.836"/>
<evidence type="ECO:0000256" key="3">
    <source>
        <dbReference type="ARBA" id="ARBA00022723"/>
    </source>
</evidence>
<evidence type="ECO:0000256" key="4">
    <source>
        <dbReference type="ARBA" id="ARBA00022842"/>
    </source>
</evidence>
<dbReference type="STRING" id="1440762.Y882_07225"/>
<feature type="region of interest" description="Disordered" evidence="9">
    <location>
        <begin position="580"/>
        <end position="603"/>
    </location>
</feature>
<sequence length="843" mass="93228">MAKNLLIVESPAKAKTINKYLGKDFQVLASYGHVRDLRPKEGAVDPDNNFAMAYEVIDRNEKHVDAIAKAAKLADDIYLATDLDREGEAISWHISEILKERGLTKGKTLHRVVFSEITPKAIKAAVAAPRQLSLDMVDAQQARRALDYLVGFNLSPVLWRKVQRGLSAGRVQSPALRMIVEREEEIEAFVAREYWTIEAALRHPEGDFNARLTKLNGKKFEQFDLTNEHDALAARHALKQAAHGHLTVSDVGSKERKRRPAPPFTTSTLQQEAARKLGFSTSRTMKIAQGLYEGVSIGSEGNVGLITYMRTDSVALSEDAVGELRQLITRDFGAKALPDHAQVYKSKSKNAQEAHEAIRPTSAMRTPREVASYLNDEQRKLYELVWKRTVACQMIHATLNTVSVEFAVPHVHGGDASFRSTGTTVVDPGFLAVYEEGRDQKTAEDDDEGRRLPKLDVGERVALQDILADQHFTEPPPRYSEASLVKTLEEHGIGRPSTYASIIQVLLNREYVFLDSRRFKPTDVGRAVSKFLTAHFTRYVDYDFTAKLEDELDAVSRGEEAWVPLMERFWQPFKQQVDEKTETVDRSEATGARELGSDPKSGKPVSVRLGRYGPYAQIGDKDTDEKLQFASLRPGQSMHTITLTDALELFKLPRKLGQAENGDEVSVGVGRFGPFVKQGSTYASLKPEDDPYTIELPRALQIVQEKLEMIANRIIQDFGNGVQVLNGRFGAYITDGEKNARIPKDQEPKELTEAQCIELLAAAPVKKGRGAFKKTAKKAAAEKKPATKKAAATKTAAKKAPAKKTTAKKAASKKTATKKTAAKKAPAKTATKKAAAKKAATEA</sequence>
<reference evidence="12 13" key="1">
    <citation type="journal article" date="2015" name="Antonie Van Leeuwenhoek">
        <title>A phylogenomic and molecular marker based taxonomic framework for the order Xanthomonadales: proposal to transfer the families Algiphilaceae and Solimonadaceae to the order Nevskiales ord. nov. and to create a new family within the order Xanthomonadales, the family Rhodanobacteraceae fam. nov., containing the genus Rhodanobacter and its closest relatives.</title>
        <authorList>
            <person name="Naushad S."/>
            <person name="Adeolu M."/>
            <person name="Wong S."/>
            <person name="Sohail M."/>
            <person name="Schellhorn H.E."/>
            <person name="Gupta R.S."/>
        </authorList>
    </citation>
    <scope>NUCLEOTIDE SEQUENCE [LARGE SCALE GENOMIC DNA]</scope>
    <source>
        <strain evidence="12 13">DSM 16301</strain>
    </source>
</reference>
<organism evidence="12 13">
    <name type="scientific">Dyella japonica DSM 16301</name>
    <dbReference type="NCBI Taxonomy" id="1440762"/>
    <lineage>
        <taxon>Bacteria</taxon>
        <taxon>Pseudomonadati</taxon>
        <taxon>Pseudomonadota</taxon>
        <taxon>Gammaproteobacteria</taxon>
        <taxon>Lysobacterales</taxon>
        <taxon>Rhodanobacteraceae</taxon>
        <taxon>Dyella</taxon>
    </lineage>
</organism>
<evidence type="ECO:0000256" key="8">
    <source>
        <dbReference type="HAMAP-Rule" id="MF_00952"/>
    </source>
</evidence>
<dbReference type="InterPro" id="IPR028612">
    <property type="entry name" value="Topoisom_1_IA"/>
</dbReference>
<dbReference type="SUPFAM" id="SSF56712">
    <property type="entry name" value="Prokaryotic type I DNA topoisomerase"/>
    <property type="match status" value="1"/>
</dbReference>
<dbReference type="InterPro" id="IPR003602">
    <property type="entry name" value="Topo_IA_DNA-bd_dom"/>
</dbReference>
<dbReference type="SMART" id="SM00493">
    <property type="entry name" value="TOPRIM"/>
    <property type="match status" value="1"/>
</dbReference>
<dbReference type="InterPro" id="IPR013824">
    <property type="entry name" value="Topo_IA_cen_sub1"/>
</dbReference>
<evidence type="ECO:0000256" key="9">
    <source>
        <dbReference type="SAM" id="MobiDB-lite"/>
    </source>
</evidence>
<dbReference type="NCBIfam" id="TIGR01051">
    <property type="entry name" value="topA_bact"/>
    <property type="match status" value="1"/>
</dbReference>
<dbReference type="Pfam" id="PF13368">
    <property type="entry name" value="Toprim_C_rpt"/>
    <property type="match status" value="3"/>
</dbReference>
<dbReference type="Pfam" id="PF01131">
    <property type="entry name" value="Topoisom_bac"/>
    <property type="match status" value="1"/>
</dbReference>
<dbReference type="InterPro" id="IPR000380">
    <property type="entry name" value="Topo_IA"/>
</dbReference>
<accession>A0A0G9H549</accession>
<dbReference type="PANTHER" id="PTHR42785">
    <property type="entry name" value="DNA TOPOISOMERASE, TYPE IA, CORE"/>
    <property type="match status" value="1"/>
</dbReference>
<dbReference type="PROSITE" id="PS50880">
    <property type="entry name" value="TOPRIM"/>
    <property type="match status" value="1"/>
</dbReference>
<dbReference type="GO" id="GO:0003917">
    <property type="term" value="F:DNA topoisomerase type I (single strand cut, ATP-independent) activity"/>
    <property type="evidence" value="ECO:0007669"/>
    <property type="project" value="UniProtKB-UniRule"/>
</dbReference>
<dbReference type="Pfam" id="PF01751">
    <property type="entry name" value="Toprim"/>
    <property type="match status" value="1"/>
</dbReference>
<keyword evidence="5 8" id="KW-0799">Topoisomerase</keyword>
<name>A0A0G9H549_9GAMM</name>
<dbReference type="GO" id="GO:0046872">
    <property type="term" value="F:metal ion binding"/>
    <property type="evidence" value="ECO:0007669"/>
    <property type="project" value="UniProtKB-KW"/>
</dbReference>
<feature type="active site" description="O-(5'-phospho-DNA)-tyrosine intermediate" evidence="8">
    <location>
        <position position="308"/>
    </location>
</feature>
<dbReference type="Proteomes" id="UP000035481">
    <property type="component" value="Unassembled WGS sequence"/>
</dbReference>
<keyword evidence="7 8" id="KW-0413">Isomerase</keyword>
<evidence type="ECO:0000259" key="10">
    <source>
        <dbReference type="PROSITE" id="PS50880"/>
    </source>
</evidence>
<dbReference type="CDD" id="cd00186">
    <property type="entry name" value="TOP1Ac"/>
    <property type="match status" value="1"/>
</dbReference>
<dbReference type="CDD" id="cd03363">
    <property type="entry name" value="TOPRIM_TopoIA_TopoI"/>
    <property type="match status" value="1"/>
</dbReference>
<dbReference type="InterPro" id="IPR003601">
    <property type="entry name" value="Topo_IA_2"/>
</dbReference>
<evidence type="ECO:0000313" key="13">
    <source>
        <dbReference type="Proteomes" id="UP000035481"/>
    </source>
</evidence>
<dbReference type="InterPro" id="IPR025589">
    <property type="entry name" value="Toprim_C_rpt"/>
</dbReference>
<dbReference type="InterPro" id="IPR005733">
    <property type="entry name" value="TopoI_bac-type"/>
</dbReference>
<dbReference type="Gene3D" id="2.70.20.10">
    <property type="entry name" value="Topoisomerase I, domain 3"/>
    <property type="match status" value="1"/>
</dbReference>
<dbReference type="Gene3D" id="3.40.50.140">
    <property type="match status" value="1"/>
</dbReference>
<proteinExistence type="inferred from homology"/>
<dbReference type="GO" id="GO:0006265">
    <property type="term" value="P:DNA topological change"/>
    <property type="evidence" value="ECO:0007669"/>
    <property type="project" value="UniProtKB-UniRule"/>
</dbReference>
<keyword evidence="3" id="KW-0479">Metal-binding</keyword>